<dbReference type="AlphaFoldDB" id="A0A8J5ZI63"/>
<dbReference type="PANTHER" id="PTHR34676">
    <property type="entry name" value="DUF4219 DOMAIN-CONTAINING PROTEIN-RELATED"/>
    <property type="match status" value="1"/>
</dbReference>
<dbReference type="PANTHER" id="PTHR34676:SF8">
    <property type="entry name" value="TRANSMEMBRANE PROTEIN"/>
    <property type="match status" value="1"/>
</dbReference>
<dbReference type="OrthoDB" id="1001852at2759"/>
<accession>A0A8J5ZI63</accession>
<name>A0A8J5ZI63_9ROSI</name>
<sequence length="219" mass="25642">MASEQNFTILGEGHSTIRHPLFNGTNYSYWRIRMKLFIQANDYEVWRIVTNGPSILIKRVEDVVVPKEDNECDENDIKKSPCVTMQKMWDKLEITHEGTSRVRESKISILTIDYELFKTKPEEGIKEMSDRFAHIINGKALGKSYPNKEMVKKMLNSLPASWEPKLTVIEESKDLNSLFLDELIGSLLTYEMKINYNAKEISTTMQRKSKKFQRRWELL</sequence>
<proteinExistence type="predicted"/>
<evidence type="ECO:0000313" key="1">
    <source>
        <dbReference type="EMBL" id="KAG8499227.1"/>
    </source>
</evidence>
<evidence type="ECO:0008006" key="3">
    <source>
        <dbReference type="Google" id="ProtNLM"/>
    </source>
</evidence>
<reference evidence="1 2" key="1">
    <citation type="journal article" date="2021" name="bioRxiv">
        <title>The Gossypium anomalum genome as a resource for cotton improvement and evolutionary analysis of hybrid incompatibility.</title>
        <authorList>
            <person name="Grover C.E."/>
            <person name="Yuan D."/>
            <person name="Arick M.A."/>
            <person name="Miller E.R."/>
            <person name="Hu G."/>
            <person name="Peterson D.G."/>
            <person name="Wendel J.F."/>
            <person name="Udall J.A."/>
        </authorList>
    </citation>
    <scope>NUCLEOTIDE SEQUENCE [LARGE SCALE GENOMIC DNA]</scope>
    <source>
        <strain evidence="1">JFW-Udall</strain>
        <tissue evidence="1">Leaf</tissue>
    </source>
</reference>
<protein>
    <recommendedName>
        <fullName evidence="3">DUF4219 domain-containing protein</fullName>
    </recommendedName>
</protein>
<dbReference type="Pfam" id="PF14223">
    <property type="entry name" value="Retrotran_gag_2"/>
    <property type="match status" value="1"/>
</dbReference>
<dbReference type="EMBL" id="JAHUZN010000003">
    <property type="protein sequence ID" value="KAG8499227.1"/>
    <property type="molecule type" value="Genomic_DNA"/>
</dbReference>
<gene>
    <name evidence="1" type="ORF">CXB51_005730</name>
</gene>
<dbReference type="Proteomes" id="UP000701853">
    <property type="component" value="Chromosome 3"/>
</dbReference>
<organism evidence="1 2">
    <name type="scientific">Gossypium anomalum</name>
    <dbReference type="NCBI Taxonomy" id="47600"/>
    <lineage>
        <taxon>Eukaryota</taxon>
        <taxon>Viridiplantae</taxon>
        <taxon>Streptophyta</taxon>
        <taxon>Embryophyta</taxon>
        <taxon>Tracheophyta</taxon>
        <taxon>Spermatophyta</taxon>
        <taxon>Magnoliopsida</taxon>
        <taxon>eudicotyledons</taxon>
        <taxon>Gunneridae</taxon>
        <taxon>Pentapetalae</taxon>
        <taxon>rosids</taxon>
        <taxon>malvids</taxon>
        <taxon>Malvales</taxon>
        <taxon>Malvaceae</taxon>
        <taxon>Malvoideae</taxon>
        <taxon>Gossypium</taxon>
    </lineage>
</organism>
<comment type="caution">
    <text evidence="1">The sequence shown here is derived from an EMBL/GenBank/DDBJ whole genome shotgun (WGS) entry which is preliminary data.</text>
</comment>
<evidence type="ECO:0000313" key="2">
    <source>
        <dbReference type="Proteomes" id="UP000701853"/>
    </source>
</evidence>
<keyword evidence="2" id="KW-1185">Reference proteome</keyword>